<comment type="caution">
    <text evidence="1">The sequence shown here is derived from an EMBL/GenBank/DDBJ whole genome shotgun (WGS) entry which is preliminary data.</text>
</comment>
<gene>
    <name evidence="1" type="ORF">J4E00_00975</name>
</gene>
<proteinExistence type="predicted"/>
<reference evidence="1 2" key="1">
    <citation type="submission" date="2021-03" db="EMBL/GenBank/DDBJ databases">
        <authorList>
            <person name="Kim M.K."/>
        </authorList>
    </citation>
    <scope>NUCLEOTIDE SEQUENCE [LARGE SCALE GENOMIC DNA]</scope>
    <source>
        <strain evidence="1 2">BT442</strain>
    </source>
</reference>
<evidence type="ECO:0000313" key="1">
    <source>
        <dbReference type="EMBL" id="MBO2007603.1"/>
    </source>
</evidence>
<keyword evidence="2" id="KW-1185">Reference proteome</keyword>
<sequence length="76" mass="8682">MMAYLSLGFGDSLVCFDTRGDTVLNFTYRIDRQAHAVVLTDVLKRTVSCRILKATTDSLIFASLWDFKTAQRFIKE</sequence>
<accession>A0ABS3Q8N5</accession>
<organism evidence="1 2">
    <name type="scientific">Hymenobacter negativus</name>
    <dbReference type="NCBI Taxonomy" id="2795026"/>
    <lineage>
        <taxon>Bacteria</taxon>
        <taxon>Pseudomonadati</taxon>
        <taxon>Bacteroidota</taxon>
        <taxon>Cytophagia</taxon>
        <taxon>Cytophagales</taxon>
        <taxon>Hymenobacteraceae</taxon>
        <taxon>Hymenobacter</taxon>
    </lineage>
</organism>
<dbReference type="EMBL" id="JAGETZ010000001">
    <property type="protein sequence ID" value="MBO2007603.1"/>
    <property type="molecule type" value="Genomic_DNA"/>
</dbReference>
<protein>
    <submittedName>
        <fullName evidence="1">Uncharacterized protein</fullName>
    </submittedName>
</protein>
<evidence type="ECO:0000313" key="2">
    <source>
        <dbReference type="Proteomes" id="UP000664369"/>
    </source>
</evidence>
<dbReference type="Proteomes" id="UP000664369">
    <property type="component" value="Unassembled WGS sequence"/>
</dbReference>
<dbReference type="RefSeq" id="WP_208173141.1">
    <property type="nucleotide sequence ID" value="NZ_JAGETZ010000001.1"/>
</dbReference>
<name>A0ABS3Q8N5_9BACT</name>